<reference evidence="1" key="1">
    <citation type="submission" date="2021-07" db="EMBL/GenBank/DDBJ databases">
        <authorList>
            <person name="Catto M.A."/>
            <person name="Jacobson A."/>
            <person name="Kennedy G."/>
            <person name="Labadie P."/>
            <person name="Hunt B.G."/>
            <person name="Srinivasan R."/>
        </authorList>
    </citation>
    <scope>NUCLEOTIDE SEQUENCE</scope>
    <source>
        <strain evidence="1">PL_HMW_Pooled</strain>
        <tissue evidence="1">Head</tissue>
    </source>
</reference>
<evidence type="ECO:0000313" key="1">
    <source>
        <dbReference type="EMBL" id="KAK3929279.1"/>
    </source>
</evidence>
<dbReference type="Proteomes" id="UP001219518">
    <property type="component" value="Unassembled WGS sequence"/>
</dbReference>
<evidence type="ECO:0000313" key="2">
    <source>
        <dbReference type="Proteomes" id="UP001219518"/>
    </source>
</evidence>
<dbReference type="EMBL" id="JAHWGI010001390">
    <property type="protein sequence ID" value="KAK3929279.1"/>
    <property type="molecule type" value="Genomic_DNA"/>
</dbReference>
<accession>A0AAE1HXB1</accession>
<organism evidence="1 2">
    <name type="scientific">Frankliniella fusca</name>
    <dbReference type="NCBI Taxonomy" id="407009"/>
    <lineage>
        <taxon>Eukaryota</taxon>
        <taxon>Metazoa</taxon>
        <taxon>Ecdysozoa</taxon>
        <taxon>Arthropoda</taxon>
        <taxon>Hexapoda</taxon>
        <taxon>Insecta</taxon>
        <taxon>Pterygota</taxon>
        <taxon>Neoptera</taxon>
        <taxon>Paraneoptera</taxon>
        <taxon>Thysanoptera</taxon>
        <taxon>Terebrantia</taxon>
        <taxon>Thripoidea</taxon>
        <taxon>Thripidae</taxon>
        <taxon>Frankliniella</taxon>
    </lineage>
</organism>
<name>A0AAE1HXB1_9NEOP</name>
<gene>
    <name evidence="1" type="ORF">KUF71_017739</name>
</gene>
<keyword evidence="2" id="KW-1185">Reference proteome</keyword>
<comment type="caution">
    <text evidence="1">The sequence shown here is derived from an EMBL/GenBank/DDBJ whole genome shotgun (WGS) entry which is preliminary data.</text>
</comment>
<dbReference type="AlphaFoldDB" id="A0AAE1HXB1"/>
<proteinExistence type="predicted"/>
<reference evidence="1" key="2">
    <citation type="journal article" date="2023" name="BMC Genomics">
        <title>Pest status, molecular evolution, and epigenetic factors derived from the genome assembly of Frankliniella fusca, a thysanopteran phytovirus vector.</title>
        <authorList>
            <person name="Catto M.A."/>
            <person name="Labadie P.E."/>
            <person name="Jacobson A.L."/>
            <person name="Kennedy G.G."/>
            <person name="Srinivasan R."/>
            <person name="Hunt B.G."/>
        </authorList>
    </citation>
    <scope>NUCLEOTIDE SEQUENCE</scope>
    <source>
        <strain evidence="1">PL_HMW_Pooled</strain>
    </source>
</reference>
<sequence>MKVKFGQNPCQTLHSNRCLRCWRCSTNKLSDLAATFRSGTFRESSWSSPPLLGRAAPRRSRVQGARRILHGYSRRRLRVTATAEVRLAMSATSCPG</sequence>
<protein>
    <submittedName>
        <fullName evidence="1">Uncharacterized protein</fullName>
    </submittedName>
</protein>